<evidence type="ECO:0000313" key="4">
    <source>
        <dbReference type="Proteomes" id="UP000652761"/>
    </source>
</evidence>
<feature type="transmembrane region" description="Helical" evidence="2">
    <location>
        <begin position="226"/>
        <end position="250"/>
    </location>
</feature>
<feature type="transmembrane region" description="Helical" evidence="2">
    <location>
        <begin position="262"/>
        <end position="280"/>
    </location>
</feature>
<dbReference type="Pfam" id="PF11204">
    <property type="entry name" value="DUF2985"/>
    <property type="match status" value="1"/>
</dbReference>
<dbReference type="GO" id="GO:0051762">
    <property type="term" value="P:sesquiterpene biosynthetic process"/>
    <property type="evidence" value="ECO:0007669"/>
    <property type="project" value="TreeGrafter"/>
</dbReference>
<dbReference type="AlphaFoldDB" id="A0A843VEB8"/>
<dbReference type="PANTHER" id="PTHR31045:SF19">
    <property type="entry name" value="OS03G0299800 PROTEIN"/>
    <property type="match status" value="1"/>
</dbReference>
<keyword evidence="2" id="KW-0812">Transmembrane</keyword>
<dbReference type="NCBIfam" id="TIGR01571">
    <property type="entry name" value="A_thal_Cys_rich"/>
    <property type="match status" value="1"/>
</dbReference>
<evidence type="ECO:0000256" key="1">
    <source>
        <dbReference type="SAM" id="MobiDB-lite"/>
    </source>
</evidence>
<dbReference type="GO" id="GO:0009975">
    <property type="term" value="F:cyclase activity"/>
    <property type="evidence" value="ECO:0007669"/>
    <property type="project" value="TreeGrafter"/>
</dbReference>
<organism evidence="3 4">
    <name type="scientific">Colocasia esculenta</name>
    <name type="common">Wild taro</name>
    <name type="synonym">Arum esculentum</name>
    <dbReference type="NCBI Taxonomy" id="4460"/>
    <lineage>
        <taxon>Eukaryota</taxon>
        <taxon>Viridiplantae</taxon>
        <taxon>Streptophyta</taxon>
        <taxon>Embryophyta</taxon>
        <taxon>Tracheophyta</taxon>
        <taxon>Spermatophyta</taxon>
        <taxon>Magnoliopsida</taxon>
        <taxon>Liliopsida</taxon>
        <taxon>Araceae</taxon>
        <taxon>Aroideae</taxon>
        <taxon>Colocasieae</taxon>
        <taxon>Colocasia</taxon>
    </lineage>
</organism>
<dbReference type="InterPro" id="IPR006461">
    <property type="entry name" value="PLAC_motif_containing"/>
</dbReference>
<feature type="transmembrane region" description="Helical" evidence="2">
    <location>
        <begin position="363"/>
        <end position="383"/>
    </location>
</feature>
<dbReference type="PANTHER" id="PTHR31045">
    <property type="entry name" value="PLAC8 FAMILY PROTEIN-RELATED"/>
    <property type="match status" value="1"/>
</dbReference>
<sequence>MVSGGGDGGSSEGEAQGEVVASTTGRKLMDFIPIYIPTVEEGLLEEAPRERRFMDFLKARPSRDWFLQFGFAGGLPPFSFIRRSTGEGEGVSPSDPPPRGRRFRVLFVRKINWGGMVRYAKNWVKKPKHVALLVWLAAVAACLVLMLLLLSGGLNHSIPESSRRKKWLEIDNQILNALFTIMCLYEHPRLVHYLVLLVRWSEKDVAELRRVYSRKGVARPGERGHIAFVIALLHMTCLSQYALCGLYWGYTRFDRPDIGENLCLAVGVAAPVIAGVYIVYGPLGRKVAAQADEEPAAADTRQAEKLAARVLDRRVVVTRPEWVGGLFDCCDDRAVAYLSCFCTCCVFGWNMERLGFGNMYVHIVTFLLLVIAPVWIFGVAALNIDDSEIRWAVQGAGIVLSVFGLLYGGFWRIQMRKKFKLNPNGFCCGRPGLTDCFQWLLCWACSLAQEVRTGNFYDIEEDSFYQKGGIPSSLEEEGSTMTALRQLRGVGSWRLPSSSVLLESPARSYSCPPEIGAVVMTLPVGSGKVGDCYAGFSKEDAAGETNHGVMAPPVPPFIGR</sequence>
<dbReference type="EMBL" id="NMUH01001706">
    <property type="protein sequence ID" value="MQL94708.1"/>
    <property type="molecule type" value="Genomic_DNA"/>
</dbReference>
<comment type="caution">
    <text evidence="3">The sequence shown here is derived from an EMBL/GenBank/DDBJ whole genome shotgun (WGS) entry which is preliminary data.</text>
</comment>
<accession>A0A843VEB8</accession>
<feature type="region of interest" description="Disordered" evidence="1">
    <location>
        <begin position="1"/>
        <end position="20"/>
    </location>
</feature>
<dbReference type="Pfam" id="PF04749">
    <property type="entry name" value="PLAC8"/>
    <property type="match status" value="1"/>
</dbReference>
<feature type="compositionally biased region" description="Gly residues" evidence="1">
    <location>
        <begin position="1"/>
        <end position="11"/>
    </location>
</feature>
<dbReference type="Proteomes" id="UP000652761">
    <property type="component" value="Unassembled WGS sequence"/>
</dbReference>
<evidence type="ECO:0000256" key="2">
    <source>
        <dbReference type="SAM" id="Phobius"/>
    </source>
</evidence>
<protein>
    <submittedName>
        <fullName evidence="3">Uncharacterized protein</fullName>
    </submittedName>
</protein>
<proteinExistence type="predicted"/>
<name>A0A843VEB8_COLES</name>
<feature type="transmembrane region" description="Helical" evidence="2">
    <location>
        <begin position="389"/>
        <end position="410"/>
    </location>
</feature>
<dbReference type="OrthoDB" id="6407410at2759"/>
<dbReference type="InterPro" id="IPR021369">
    <property type="entry name" value="DUF2985"/>
</dbReference>
<reference evidence="3" key="1">
    <citation type="submission" date="2017-07" db="EMBL/GenBank/DDBJ databases">
        <title>Taro Niue Genome Assembly and Annotation.</title>
        <authorList>
            <person name="Atibalentja N."/>
            <person name="Keating K."/>
            <person name="Fields C.J."/>
        </authorList>
    </citation>
    <scope>NUCLEOTIDE SEQUENCE</scope>
    <source>
        <strain evidence="3">Niue_2</strain>
        <tissue evidence="3">Leaf</tissue>
    </source>
</reference>
<keyword evidence="2" id="KW-1133">Transmembrane helix</keyword>
<gene>
    <name evidence="3" type="ORF">Taro_027367</name>
</gene>
<evidence type="ECO:0000313" key="3">
    <source>
        <dbReference type="EMBL" id="MQL94708.1"/>
    </source>
</evidence>
<keyword evidence="2" id="KW-0472">Membrane</keyword>
<feature type="transmembrane region" description="Helical" evidence="2">
    <location>
        <begin position="130"/>
        <end position="150"/>
    </location>
</feature>
<keyword evidence="4" id="KW-1185">Reference proteome</keyword>